<feature type="domain" description="BD-FAE-like" evidence="3">
    <location>
        <begin position="48"/>
        <end position="282"/>
    </location>
</feature>
<dbReference type="InterPro" id="IPR049492">
    <property type="entry name" value="BD-FAE-like_dom"/>
</dbReference>
<protein>
    <submittedName>
        <fullName evidence="4">Lipase</fullName>
    </submittedName>
</protein>
<accession>A0A150X1F9</accession>
<dbReference type="GO" id="GO:0016787">
    <property type="term" value="F:hydrolase activity"/>
    <property type="evidence" value="ECO:0007669"/>
    <property type="project" value="UniProtKB-KW"/>
</dbReference>
<dbReference type="Pfam" id="PF20434">
    <property type="entry name" value="BD-FAE"/>
    <property type="match status" value="1"/>
</dbReference>
<organism evidence="4 5">
    <name type="scientific">Roseivirga spongicola</name>
    <dbReference type="NCBI Taxonomy" id="333140"/>
    <lineage>
        <taxon>Bacteria</taxon>
        <taxon>Pseudomonadati</taxon>
        <taxon>Bacteroidota</taxon>
        <taxon>Cytophagia</taxon>
        <taxon>Cytophagales</taxon>
        <taxon>Roseivirgaceae</taxon>
        <taxon>Roseivirga</taxon>
    </lineage>
</organism>
<dbReference type="AlphaFoldDB" id="A0A150X1F9"/>
<feature type="chain" id="PRO_5007574035" evidence="2">
    <location>
        <begin position="23"/>
        <end position="342"/>
    </location>
</feature>
<dbReference type="Gene3D" id="3.40.50.1820">
    <property type="entry name" value="alpha/beta hydrolase"/>
    <property type="match status" value="1"/>
</dbReference>
<evidence type="ECO:0000313" key="5">
    <source>
        <dbReference type="Proteomes" id="UP000075606"/>
    </source>
</evidence>
<sequence>MKRAYIILVICAVMANTVSLMGQTPQKHQVEVNKDVVFASPEGFDLTMDIYTPQTGRNSYPVLIIIHGGGWLINDNSIMNQMSEYVSGNAEYVVANINYRLLGDQNNTVTINEIVEDVFGAVLWVKDHIEQYGGDPNRVAVTGDSAGGHLTEMVVLAGHNLKSSGFAQEPYGFNPSYLPAGKTAEQVAEDEGLKVQAAIPSYGAFDMLAAAQGGFEKESNFFWQMGGAKARGLFGNKFNVEDNAAMYRAVSPIYLIPSADERQLPPQFFHVGSEDSTTPPVAVKAYFDKLKAQGQPGQFWLYQGRNHAYLDSGSNEFLGNSFEKDAIEPLNRMITFLNEVFY</sequence>
<dbReference type="InterPro" id="IPR050300">
    <property type="entry name" value="GDXG_lipolytic_enzyme"/>
</dbReference>
<keyword evidence="5" id="KW-1185">Reference proteome</keyword>
<keyword evidence="2" id="KW-0732">Signal</keyword>
<evidence type="ECO:0000256" key="2">
    <source>
        <dbReference type="SAM" id="SignalP"/>
    </source>
</evidence>
<feature type="signal peptide" evidence="2">
    <location>
        <begin position="1"/>
        <end position="22"/>
    </location>
</feature>
<dbReference type="SUPFAM" id="SSF53474">
    <property type="entry name" value="alpha/beta-Hydrolases"/>
    <property type="match status" value="1"/>
</dbReference>
<dbReference type="InterPro" id="IPR029058">
    <property type="entry name" value="AB_hydrolase_fold"/>
</dbReference>
<dbReference type="RefSeq" id="WP_068224433.1">
    <property type="nucleotide sequence ID" value="NZ_LRPC01000029.1"/>
</dbReference>
<evidence type="ECO:0000256" key="1">
    <source>
        <dbReference type="ARBA" id="ARBA00022801"/>
    </source>
</evidence>
<dbReference type="ESTHER" id="9bact-a0a150x1f9">
    <property type="family name" value="BD-FAE"/>
</dbReference>
<dbReference type="OrthoDB" id="9777975at2"/>
<gene>
    <name evidence="4" type="ORF">AWW68_16830</name>
</gene>
<proteinExistence type="predicted"/>
<dbReference type="PANTHER" id="PTHR48081">
    <property type="entry name" value="AB HYDROLASE SUPERFAMILY PROTEIN C4A8.06C"/>
    <property type="match status" value="1"/>
</dbReference>
<dbReference type="STRING" id="333140.AWW68_16830"/>
<name>A0A150X1F9_9BACT</name>
<dbReference type="EMBL" id="LRPC01000029">
    <property type="protein sequence ID" value="KYG72570.1"/>
    <property type="molecule type" value="Genomic_DNA"/>
</dbReference>
<keyword evidence="1" id="KW-0378">Hydrolase</keyword>
<dbReference type="Proteomes" id="UP000075606">
    <property type="component" value="Unassembled WGS sequence"/>
</dbReference>
<reference evidence="4 5" key="1">
    <citation type="submission" date="2016-01" db="EMBL/GenBank/DDBJ databases">
        <title>Genome sequencing of Roseivirga spongicola UST030701-084.</title>
        <authorList>
            <person name="Selvaratnam C."/>
            <person name="Thevarajoo S."/>
            <person name="Goh K.M."/>
            <person name="Ee R."/>
            <person name="Chan K.-G."/>
            <person name="Chong C.S."/>
        </authorList>
    </citation>
    <scope>NUCLEOTIDE SEQUENCE [LARGE SCALE GENOMIC DNA]</scope>
    <source>
        <strain evidence="4 5">UST030701-084</strain>
    </source>
</reference>
<comment type="caution">
    <text evidence="4">The sequence shown here is derived from an EMBL/GenBank/DDBJ whole genome shotgun (WGS) entry which is preliminary data.</text>
</comment>
<evidence type="ECO:0000259" key="3">
    <source>
        <dbReference type="Pfam" id="PF20434"/>
    </source>
</evidence>
<evidence type="ECO:0000313" key="4">
    <source>
        <dbReference type="EMBL" id="KYG72570.1"/>
    </source>
</evidence>